<comment type="caution">
    <text evidence="3">The sequence shown here is derived from an EMBL/GenBank/DDBJ whole genome shotgun (WGS) entry which is preliminary data.</text>
</comment>
<protein>
    <recommendedName>
        <fullName evidence="5">Secreted protein</fullName>
    </recommendedName>
</protein>
<reference evidence="3 4" key="1">
    <citation type="submission" date="2024-08" db="EMBL/GenBank/DDBJ databases">
        <authorList>
            <person name="Cucini C."/>
            <person name="Frati F."/>
        </authorList>
    </citation>
    <scope>NUCLEOTIDE SEQUENCE [LARGE SCALE GENOMIC DNA]</scope>
</reference>
<evidence type="ECO:0000256" key="1">
    <source>
        <dbReference type="SAM" id="MobiDB-lite"/>
    </source>
</evidence>
<gene>
    <name evidence="3" type="ORF">ODALV1_LOCUS27894</name>
</gene>
<dbReference type="EMBL" id="CAXLJM020000129">
    <property type="protein sequence ID" value="CAL8139579.1"/>
    <property type="molecule type" value="Genomic_DNA"/>
</dbReference>
<evidence type="ECO:0000313" key="3">
    <source>
        <dbReference type="EMBL" id="CAL8139579.1"/>
    </source>
</evidence>
<feature type="chain" id="PRO_5046929030" description="Secreted protein" evidence="2">
    <location>
        <begin position="19"/>
        <end position="74"/>
    </location>
</feature>
<accession>A0ABP1RZ50</accession>
<keyword evidence="2" id="KW-0732">Signal</keyword>
<sequence length="74" mass="7748">MNIFALICATWLVNETKAEPDKSAAPAPFDIAAVIQGITSALTGGKGVDTKNGKGKRGKKEHSGENSDEDSTEE</sequence>
<organism evidence="3 4">
    <name type="scientific">Orchesella dallaii</name>
    <dbReference type="NCBI Taxonomy" id="48710"/>
    <lineage>
        <taxon>Eukaryota</taxon>
        <taxon>Metazoa</taxon>
        <taxon>Ecdysozoa</taxon>
        <taxon>Arthropoda</taxon>
        <taxon>Hexapoda</taxon>
        <taxon>Collembola</taxon>
        <taxon>Entomobryomorpha</taxon>
        <taxon>Entomobryoidea</taxon>
        <taxon>Orchesellidae</taxon>
        <taxon>Orchesellinae</taxon>
        <taxon>Orchesella</taxon>
    </lineage>
</organism>
<name>A0ABP1RZ50_9HEXA</name>
<evidence type="ECO:0008006" key="5">
    <source>
        <dbReference type="Google" id="ProtNLM"/>
    </source>
</evidence>
<feature type="signal peptide" evidence="2">
    <location>
        <begin position="1"/>
        <end position="18"/>
    </location>
</feature>
<evidence type="ECO:0000313" key="4">
    <source>
        <dbReference type="Proteomes" id="UP001642540"/>
    </source>
</evidence>
<dbReference type="Proteomes" id="UP001642540">
    <property type="component" value="Unassembled WGS sequence"/>
</dbReference>
<feature type="region of interest" description="Disordered" evidence="1">
    <location>
        <begin position="43"/>
        <end position="74"/>
    </location>
</feature>
<evidence type="ECO:0000256" key="2">
    <source>
        <dbReference type="SAM" id="SignalP"/>
    </source>
</evidence>
<keyword evidence="4" id="KW-1185">Reference proteome</keyword>
<proteinExistence type="predicted"/>